<dbReference type="GO" id="GO:0007018">
    <property type="term" value="P:microtubule-based movement"/>
    <property type="evidence" value="ECO:0007669"/>
    <property type="project" value="InterPro"/>
</dbReference>
<feature type="compositionally biased region" description="Polar residues" evidence="11">
    <location>
        <begin position="797"/>
        <end position="816"/>
    </location>
</feature>
<comment type="similarity">
    <text evidence="2">Belongs to the dynein light intermediate chain family.</text>
</comment>
<feature type="compositionally biased region" description="Polar residues" evidence="11">
    <location>
        <begin position="668"/>
        <end position="689"/>
    </location>
</feature>
<dbReference type="PANTHER" id="PTHR12688">
    <property type="entry name" value="DYNEIN LIGHT INTERMEDIATE CHAIN"/>
    <property type="match status" value="1"/>
</dbReference>
<dbReference type="Proteomes" id="UP000050795">
    <property type="component" value="Unassembled WGS sequence"/>
</dbReference>
<keyword evidence="5" id="KW-0493">Microtubule</keyword>
<feature type="compositionally biased region" description="Polar residues" evidence="11">
    <location>
        <begin position="1136"/>
        <end position="1157"/>
    </location>
</feature>
<feature type="compositionally biased region" description="Polar residues" evidence="11">
    <location>
        <begin position="1499"/>
        <end position="1518"/>
    </location>
</feature>
<evidence type="ECO:0008006" key="14">
    <source>
        <dbReference type="Google" id="ProtNLM"/>
    </source>
</evidence>
<feature type="compositionally biased region" description="Polar residues" evidence="11">
    <location>
        <begin position="641"/>
        <end position="660"/>
    </location>
</feature>
<feature type="compositionally biased region" description="Polar residues" evidence="11">
    <location>
        <begin position="953"/>
        <end position="972"/>
    </location>
</feature>
<reference evidence="12" key="1">
    <citation type="submission" date="2022-06" db="EMBL/GenBank/DDBJ databases">
        <authorList>
            <person name="Berger JAMES D."/>
            <person name="Berger JAMES D."/>
        </authorList>
    </citation>
    <scope>NUCLEOTIDE SEQUENCE [LARGE SCALE GENOMIC DNA]</scope>
</reference>
<feature type="compositionally biased region" description="Basic and acidic residues" evidence="11">
    <location>
        <begin position="526"/>
        <end position="551"/>
    </location>
</feature>
<feature type="region of interest" description="Disordered" evidence="11">
    <location>
        <begin position="1621"/>
        <end position="1766"/>
    </location>
</feature>
<dbReference type="InterPro" id="IPR008467">
    <property type="entry name" value="Dynein1_light_intermed_chain"/>
</dbReference>
<dbReference type="WBParaSite" id="TREG1_19380.1">
    <property type="protein sequence ID" value="TREG1_19380.1"/>
    <property type="gene ID" value="TREG1_19380"/>
</dbReference>
<evidence type="ECO:0000256" key="1">
    <source>
        <dbReference type="ARBA" id="ARBA00004245"/>
    </source>
</evidence>
<feature type="compositionally biased region" description="Polar residues" evidence="11">
    <location>
        <begin position="1011"/>
        <end position="1021"/>
    </location>
</feature>
<feature type="compositionally biased region" description="Polar residues" evidence="11">
    <location>
        <begin position="855"/>
        <end position="894"/>
    </location>
</feature>
<dbReference type="GO" id="GO:0005813">
    <property type="term" value="C:centrosome"/>
    <property type="evidence" value="ECO:0007669"/>
    <property type="project" value="TreeGrafter"/>
</dbReference>
<feature type="compositionally biased region" description="Low complexity" evidence="11">
    <location>
        <begin position="1696"/>
        <end position="1713"/>
    </location>
</feature>
<keyword evidence="12" id="KW-1185">Reference proteome</keyword>
<accession>A0AA85JFF8</accession>
<sequence length="1766" mass="189718">MREMEKDGELQGVKCLWSTLLHEVTDKASAGLSSSKNLVVLGDEKCGKSTLISRLQGSEDMKEGFGLEYLLIDIKDEARDAITNLSVCIMDGNPVQSYLLKYAITEDTFDDQMAVIVVSIREPWKMIETLEKWADILAKHIDKLKLSEDKLKTCKSKILKEFYNYLEPEALANAATNPVKLASFSFSSMSETSFETSPESPPAHYANTYPEEIHEHNVMNNNLGVPLIVVVTKTDLMKTMVNEKEYTEEHFDFIQMHVRRFCLTYGAALFYVSVKEDLNCDLLKSYIQHRLYGLPFNHSPYVVEGNCIFVPAGWDNHKKINILGENLTTINPESPYSAVIPRPIPRKTNNREPEIVPVDEQAFLLRLSMIKDQENIEPGMLKDLLGPSGPDSSLRQSGNTSKNVPVIKPADDGNRLPNSPTNMFRPKVPQGNSSLNLPNSGTSDGVLADFFSKLLKKRPTAGGTVGDAPTSSASELQLSKAEEEKVQKETREETVDETNNNTPKNNVEDDTIKQTQENLTNEQIIEKEKKENQQEPQHEKNQNYEENKEELNTNTNQENSDETNSVRENQTTQRQLERNASKYEEKPGENPDKDVTERALKSQTDDIQLTRSPDAPIIASSVKSSLGSTPDINVESMATDEISSLISEKAENSPTQSDSIADTKIEDISNNNTTDSGLQSQMDDFQLTRSPDAPIIASSVKSSLGSTPDINVESMATDEISSLISEKAENSPTQSDSIADTKIEDISNNNTTDSGLQSQMDDIQLTRSPDAPIIASSVKSSLGSTPDINVESMATDEISSLISEKAENSPTQSDSIADTKIEDISNNNTTDSGLQSQMDDFQLTRSPDAPIIASSVKSSLGSTPDTNVESMATDEISSLISEKAENSPTQSDSIADTKIEDISNNNTTDSGLQSQMDDIQLTRSPDAPIIASSVKSSLGSTPDINVESMATDEISSLISEKAENSPTQSDSIADTKIEDISNNNTTDSGLQSQMDDFQLTRSPDAPIIASSVKSSLGSTPDINVESMATDEISSLISEKAENSPTQSDSIADTKIEDISNNNTTDSGLQSQMDDFQLTRSPDAPIIASSVKSSLGSTPDINVESMATDEISSLISEKAENSPTQSDSIADTKIEDISNNNTTDSGLQSQMDDIQLTRSPDAPIIASSVKSSLGSTPDTNVESMATDEISSLISEKAENSPTQSDSIADTKIEDISNNNTTDSGLQSQMDDIQLTRSPDAPIIASSVKSSLGSTPDINVESMATDEISSLISEKAENSPTQSDSIADTKIEDISNNNTTDSGLQSQMDDFQLTRSPDAPIIASSVKSSLGSTPDINVESMATDEISSLISEKAENSPTQSDSIADTKIEDISNNNTTDSGLQSQMDDFQLTRSPDAPIIASSVKSSLGSTPDINVESMATDEISSLISEKAENSPTQSDSIADIKVEDTSNNNTTDSGLQSQMDDIQLTRSPDAPIIASSVKSSLGSTPDINVESMATDEISSLISEKAENSPTQSDSIADTKIEDISNNNTTDSGLQSQMDDIQLTRSPDAPIIASSVKSSLGSTPDVNVESTSAVETSGLIPCSLEDVSSVSGRLDAGGPNSGFGSRFSNVNSVLGSTVLSKKSSVASRSPTRSIRGTSSTSNLSMSSGLRASNSSLASKSFSKLPQSQMNASSLAGTRSSFKGSMDVLRVEPHSISPTQKFSSSPSSPNLSHRLAPNQRTLTTSSKLPIKSGLSSAHSNSSISTKSKLTTAASINANTSSPNIS</sequence>
<feature type="compositionally biased region" description="Polar residues" evidence="11">
    <location>
        <begin position="824"/>
        <end position="845"/>
    </location>
</feature>
<evidence type="ECO:0000256" key="3">
    <source>
        <dbReference type="ARBA" id="ARBA00022448"/>
    </source>
</evidence>
<dbReference type="InterPro" id="IPR027417">
    <property type="entry name" value="P-loop_NTPase"/>
</dbReference>
<keyword evidence="7" id="KW-0067">ATP-binding</keyword>
<feature type="compositionally biased region" description="Basic and acidic residues" evidence="11">
    <location>
        <begin position="575"/>
        <end position="604"/>
    </location>
</feature>
<feature type="compositionally biased region" description="Polar residues" evidence="11">
    <location>
        <begin position="1370"/>
        <end position="1391"/>
    </location>
</feature>
<evidence type="ECO:0000256" key="5">
    <source>
        <dbReference type="ARBA" id="ARBA00022701"/>
    </source>
</evidence>
<reference evidence="13" key="2">
    <citation type="submission" date="2023-11" db="UniProtKB">
        <authorList>
            <consortium name="WormBaseParasite"/>
        </authorList>
    </citation>
    <scope>IDENTIFICATION</scope>
</reference>
<feature type="compositionally biased region" description="Low complexity" evidence="11">
    <location>
        <begin position="1638"/>
        <end position="1666"/>
    </location>
</feature>
<feature type="region of interest" description="Disordered" evidence="11">
    <location>
        <begin position="1345"/>
        <end position="1577"/>
    </location>
</feature>
<evidence type="ECO:0000256" key="9">
    <source>
        <dbReference type="ARBA" id="ARBA00023175"/>
    </source>
</evidence>
<feature type="compositionally biased region" description="Polar residues" evidence="11">
    <location>
        <begin position="621"/>
        <end position="631"/>
    </location>
</feature>
<organism evidence="12 13">
    <name type="scientific">Trichobilharzia regenti</name>
    <name type="common">Nasal bird schistosome</name>
    <dbReference type="NCBI Taxonomy" id="157069"/>
    <lineage>
        <taxon>Eukaryota</taxon>
        <taxon>Metazoa</taxon>
        <taxon>Spiralia</taxon>
        <taxon>Lophotrochozoa</taxon>
        <taxon>Platyhelminthes</taxon>
        <taxon>Trematoda</taxon>
        <taxon>Digenea</taxon>
        <taxon>Strigeidida</taxon>
        <taxon>Schistosomatoidea</taxon>
        <taxon>Schistosomatidae</taxon>
        <taxon>Trichobilharzia</taxon>
    </lineage>
</organism>
<protein>
    <recommendedName>
        <fullName evidence="14">Dynein light intermediate chain</fullName>
    </recommendedName>
</protein>
<keyword evidence="6" id="KW-0547">Nucleotide-binding</keyword>
<feature type="region of interest" description="Disordered" evidence="11">
    <location>
        <begin position="526"/>
        <end position="1081"/>
    </location>
</feature>
<feature type="compositionally biased region" description="Polar residues" evidence="11">
    <location>
        <begin position="430"/>
        <end position="440"/>
    </location>
</feature>
<feature type="region of interest" description="Disordered" evidence="11">
    <location>
        <begin position="379"/>
        <end position="440"/>
    </location>
</feature>
<feature type="compositionally biased region" description="Polar residues" evidence="11">
    <location>
        <begin position="980"/>
        <end position="1001"/>
    </location>
</feature>
<feature type="compositionally biased region" description="Polar residues" evidence="11">
    <location>
        <begin position="1621"/>
        <end position="1637"/>
    </location>
</feature>
<keyword evidence="8" id="KW-0243">Dynein</keyword>
<feature type="compositionally biased region" description="Polar residues" evidence="11">
    <location>
        <begin position="1292"/>
        <end position="1313"/>
    </location>
</feature>
<evidence type="ECO:0000256" key="8">
    <source>
        <dbReference type="ARBA" id="ARBA00023017"/>
    </source>
</evidence>
<evidence type="ECO:0000313" key="12">
    <source>
        <dbReference type="Proteomes" id="UP000050795"/>
    </source>
</evidence>
<comment type="subcellular location">
    <subcellularLocation>
        <location evidence="1">Cytoplasm</location>
        <location evidence="1">Cytoskeleton</location>
    </subcellularLocation>
</comment>
<feature type="region of interest" description="Disordered" evidence="11">
    <location>
        <begin position="459"/>
        <end position="512"/>
    </location>
</feature>
<feature type="compositionally biased region" description="Polar residues" evidence="11">
    <location>
        <begin position="1345"/>
        <end position="1362"/>
    </location>
</feature>
<evidence type="ECO:0000256" key="7">
    <source>
        <dbReference type="ARBA" id="ARBA00022840"/>
    </source>
</evidence>
<name>A0AA85JFF8_TRIRE</name>
<proteinExistence type="inferred from homology"/>
<feature type="compositionally biased region" description="Polar residues" evidence="11">
    <location>
        <begin position="1214"/>
        <end position="1235"/>
    </location>
</feature>
<feature type="region of interest" description="Disordered" evidence="11">
    <location>
        <begin position="1107"/>
        <end position="1315"/>
    </location>
</feature>
<evidence type="ECO:0000313" key="13">
    <source>
        <dbReference type="WBParaSite" id="TREG1_19380.1"/>
    </source>
</evidence>
<feature type="compositionally biased region" description="Polar residues" evidence="11">
    <location>
        <begin position="777"/>
        <end position="787"/>
    </location>
</feature>
<feature type="compositionally biased region" description="Polar residues" evidence="11">
    <location>
        <begin position="1421"/>
        <end position="1439"/>
    </location>
</feature>
<feature type="compositionally biased region" description="Polar residues" evidence="11">
    <location>
        <begin position="1526"/>
        <end position="1547"/>
    </location>
</feature>
<keyword evidence="9" id="KW-0505">Motor protein</keyword>
<keyword evidence="3" id="KW-0813">Transport</keyword>
<feature type="compositionally biased region" description="Polar residues" evidence="11">
    <location>
        <begin position="1448"/>
        <end position="1469"/>
    </location>
</feature>
<feature type="compositionally biased region" description="Polar residues" evidence="11">
    <location>
        <begin position="1031"/>
        <end position="1050"/>
    </location>
</feature>
<feature type="compositionally biased region" description="Polar residues" evidence="11">
    <location>
        <begin position="1479"/>
        <end position="1489"/>
    </location>
</feature>
<feature type="compositionally biased region" description="Polar residues" evidence="11">
    <location>
        <begin position="1167"/>
        <end position="1206"/>
    </location>
</feature>
<feature type="compositionally biased region" description="Polar residues" evidence="11">
    <location>
        <begin position="902"/>
        <end position="923"/>
    </location>
</feature>
<feature type="compositionally biased region" description="Polar residues" evidence="11">
    <location>
        <begin position="1265"/>
        <end position="1284"/>
    </location>
</feature>
<dbReference type="GO" id="GO:0005874">
    <property type="term" value="C:microtubule"/>
    <property type="evidence" value="ECO:0007669"/>
    <property type="project" value="UniProtKB-KW"/>
</dbReference>
<feature type="compositionally biased region" description="Polar residues" evidence="11">
    <location>
        <begin position="1557"/>
        <end position="1577"/>
    </location>
</feature>
<evidence type="ECO:0000256" key="10">
    <source>
        <dbReference type="ARBA" id="ARBA00023212"/>
    </source>
</evidence>
<evidence type="ECO:0000256" key="2">
    <source>
        <dbReference type="ARBA" id="ARBA00006831"/>
    </source>
</evidence>
<feature type="compositionally biased region" description="Polar residues" evidence="11">
    <location>
        <begin position="1109"/>
        <end position="1128"/>
    </location>
</feature>
<keyword evidence="4" id="KW-0963">Cytoplasm</keyword>
<feature type="compositionally biased region" description="Polar residues" evidence="11">
    <location>
        <begin position="1401"/>
        <end position="1411"/>
    </location>
</feature>
<keyword evidence="10" id="KW-0206">Cytoskeleton</keyword>
<dbReference type="Gene3D" id="3.40.50.300">
    <property type="entry name" value="P-loop containing nucleotide triphosphate hydrolases"/>
    <property type="match status" value="1"/>
</dbReference>
<feature type="compositionally biased region" description="Polar residues" evidence="11">
    <location>
        <begin position="746"/>
        <end position="767"/>
    </location>
</feature>
<evidence type="ECO:0000256" key="6">
    <source>
        <dbReference type="ARBA" id="ARBA00022741"/>
    </source>
</evidence>
<dbReference type="GO" id="GO:0045504">
    <property type="term" value="F:dynein heavy chain binding"/>
    <property type="evidence" value="ECO:0007669"/>
    <property type="project" value="TreeGrafter"/>
</dbReference>
<feature type="compositionally biased region" description="Polar residues" evidence="11">
    <location>
        <begin position="562"/>
        <end position="574"/>
    </location>
</feature>
<feature type="compositionally biased region" description="Polar residues" evidence="11">
    <location>
        <begin position="1719"/>
        <end position="1766"/>
    </location>
</feature>
<dbReference type="Pfam" id="PF05783">
    <property type="entry name" value="DLIC"/>
    <property type="match status" value="1"/>
</dbReference>
<feature type="compositionally biased region" description="Polar residues" evidence="11">
    <location>
        <begin position="1245"/>
        <end position="1255"/>
    </location>
</feature>
<evidence type="ECO:0000256" key="11">
    <source>
        <dbReference type="SAM" id="MobiDB-lite"/>
    </source>
</evidence>
<feature type="compositionally biased region" description="Polar residues" evidence="11">
    <location>
        <begin position="719"/>
        <end position="738"/>
    </location>
</feature>
<feature type="compositionally biased region" description="Polar residues" evidence="11">
    <location>
        <begin position="933"/>
        <end position="943"/>
    </location>
</feature>
<feature type="compositionally biased region" description="Polar residues" evidence="11">
    <location>
        <begin position="1058"/>
        <end position="1079"/>
    </location>
</feature>
<feature type="compositionally biased region" description="Basic and acidic residues" evidence="11">
    <location>
        <begin position="480"/>
        <end position="493"/>
    </location>
</feature>
<dbReference type="GO" id="GO:0005868">
    <property type="term" value="C:cytoplasmic dynein complex"/>
    <property type="evidence" value="ECO:0007669"/>
    <property type="project" value="InterPro"/>
</dbReference>
<dbReference type="InterPro" id="IPR022780">
    <property type="entry name" value="Dynein_light_int_chain"/>
</dbReference>
<evidence type="ECO:0000256" key="4">
    <source>
        <dbReference type="ARBA" id="ARBA00022490"/>
    </source>
</evidence>
<dbReference type="PANTHER" id="PTHR12688:SF0">
    <property type="entry name" value="DYNEIN LIGHT INTERMEDIATE CHAIN"/>
    <property type="match status" value="1"/>
</dbReference>
<feature type="compositionally biased region" description="Polar residues" evidence="11">
    <location>
        <begin position="699"/>
        <end position="709"/>
    </location>
</feature>
<dbReference type="GO" id="GO:0005524">
    <property type="term" value="F:ATP binding"/>
    <property type="evidence" value="ECO:0007669"/>
    <property type="project" value="UniProtKB-KW"/>
</dbReference>
<dbReference type="GO" id="GO:0000226">
    <property type="term" value="P:microtubule cytoskeleton organization"/>
    <property type="evidence" value="ECO:0007669"/>
    <property type="project" value="TreeGrafter"/>
</dbReference>
<feature type="compositionally biased region" description="Polar residues" evidence="11">
    <location>
        <begin position="1667"/>
        <end position="1684"/>
    </location>
</feature>
<dbReference type="SUPFAM" id="SSF52540">
    <property type="entry name" value="P-loop containing nucleoside triphosphate hydrolases"/>
    <property type="match status" value="1"/>
</dbReference>
<feature type="compositionally biased region" description="Polar residues" evidence="11">
    <location>
        <begin position="390"/>
        <end position="403"/>
    </location>
</feature>